<dbReference type="Pfam" id="PF01713">
    <property type="entry name" value="Smr"/>
    <property type="match status" value="1"/>
</dbReference>
<dbReference type="OrthoDB" id="9808881at2"/>
<dbReference type="Proteomes" id="UP000288395">
    <property type="component" value="Unassembled WGS sequence"/>
</dbReference>
<dbReference type="InterPro" id="IPR002625">
    <property type="entry name" value="Smr_dom"/>
</dbReference>
<comment type="caution">
    <text evidence="2">The sequence shown here is derived from an EMBL/GenBank/DDBJ whole genome shotgun (WGS) entry which is preliminary data.</text>
</comment>
<dbReference type="PANTHER" id="PTHR35562:SF2">
    <property type="entry name" value="DNA ENDONUCLEASE SMRA-RELATED"/>
    <property type="match status" value="1"/>
</dbReference>
<protein>
    <submittedName>
        <fullName evidence="2">DNA endonuclease SmrA</fullName>
    </submittedName>
</protein>
<dbReference type="AlphaFoldDB" id="A0A432W354"/>
<dbReference type="SMART" id="SM00463">
    <property type="entry name" value="SMR"/>
    <property type="match status" value="1"/>
</dbReference>
<keyword evidence="2" id="KW-0378">Hydrolase</keyword>
<dbReference type="SUPFAM" id="SSF160443">
    <property type="entry name" value="SMR domain-like"/>
    <property type="match status" value="1"/>
</dbReference>
<evidence type="ECO:0000259" key="1">
    <source>
        <dbReference type="PROSITE" id="PS50828"/>
    </source>
</evidence>
<keyword evidence="2" id="KW-0540">Nuclease</keyword>
<dbReference type="EMBL" id="PIPJ01000001">
    <property type="protein sequence ID" value="RUO23650.1"/>
    <property type="molecule type" value="Genomic_DNA"/>
</dbReference>
<dbReference type="InterPro" id="IPR047688">
    <property type="entry name" value="Endonuc_SmrA"/>
</dbReference>
<accession>A0A432W354</accession>
<dbReference type="NCBIfam" id="NF033154">
    <property type="entry name" value="endonuc_SmrA"/>
    <property type="match status" value="1"/>
</dbReference>
<dbReference type="RefSeq" id="WP_126765476.1">
    <property type="nucleotide sequence ID" value="NZ_PIPJ01000001.1"/>
</dbReference>
<proteinExistence type="predicted"/>
<keyword evidence="3" id="KW-1185">Reference proteome</keyword>
<feature type="domain" description="Smr" evidence="1">
    <location>
        <begin position="101"/>
        <end position="182"/>
    </location>
</feature>
<dbReference type="GO" id="GO:0004520">
    <property type="term" value="F:DNA endonuclease activity"/>
    <property type="evidence" value="ECO:0007669"/>
    <property type="project" value="TreeGrafter"/>
</dbReference>
<dbReference type="InterPro" id="IPR036063">
    <property type="entry name" value="Smr_dom_sf"/>
</dbReference>
<dbReference type="PROSITE" id="PS50828">
    <property type="entry name" value="SMR"/>
    <property type="match status" value="1"/>
</dbReference>
<name>A0A432W354_9GAMM</name>
<keyword evidence="2" id="KW-0255">Endonuclease</keyword>
<evidence type="ECO:0000313" key="2">
    <source>
        <dbReference type="EMBL" id="RUO23650.1"/>
    </source>
</evidence>
<sequence>MSEQKQTKNDIDLFREMMQDVKPLPQKEIATVKTPAASAESLEERRRAAEAKIEEDAAAALSEEVREWVAPTDVIGWKHDGVQDGVYRQLKRGNYEPQATLNLHRLRVSEARREVASFIQECYRTGVRTALIIHGQGLKSQPRPALLKSLCHQWLPELEPVLAIHTAQKFHGGSGASYVMIRKNSAVKLATKEQNRKR</sequence>
<gene>
    <name evidence="2" type="ORF">CWE08_03115</name>
</gene>
<organism evidence="2 3">
    <name type="scientific">Aliidiomarina iranensis</name>
    <dbReference type="NCBI Taxonomy" id="1434071"/>
    <lineage>
        <taxon>Bacteria</taxon>
        <taxon>Pseudomonadati</taxon>
        <taxon>Pseudomonadota</taxon>
        <taxon>Gammaproteobacteria</taxon>
        <taxon>Alteromonadales</taxon>
        <taxon>Idiomarinaceae</taxon>
        <taxon>Aliidiomarina</taxon>
    </lineage>
</organism>
<dbReference type="PANTHER" id="PTHR35562">
    <property type="entry name" value="DNA ENDONUCLEASE SMRA-RELATED"/>
    <property type="match status" value="1"/>
</dbReference>
<dbReference type="Gene3D" id="3.30.1370.110">
    <property type="match status" value="1"/>
</dbReference>
<reference evidence="3" key="1">
    <citation type="journal article" date="2018" name="Front. Microbiol.">
        <title>Genome-Based Analysis Reveals the Taxonomy and Diversity of the Family Idiomarinaceae.</title>
        <authorList>
            <person name="Liu Y."/>
            <person name="Lai Q."/>
            <person name="Shao Z."/>
        </authorList>
    </citation>
    <scope>NUCLEOTIDE SEQUENCE [LARGE SCALE GENOMIC DNA]</scope>
    <source>
        <strain evidence="3">GBPy7</strain>
    </source>
</reference>
<evidence type="ECO:0000313" key="3">
    <source>
        <dbReference type="Proteomes" id="UP000288395"/>
    </source>
</evidence>